<dbReference type="InterPro" id="IPR043990">
    <property type="entry name" value="AC_1"/>
</dbReference>
<dbReference type="InterPro" id="IPR051551">
    <property type="entry name" value="Autotransporter_adhesion"/>
</dbReference>
<sequence>MRKFQGSARSPEFIPVASMRGVFFHPSPIGAACTWFFSSSSPMRVRTGCEPATRWYNLRLPRVALIGCLITGAAYPALAQTAWTGAAGNDDWFDAGNWDTSTVPDASNSIEVDPGNAVISGNAAEGDNVSIGSGGTVTVTGTGSTLTTTETRTDGGTFTIEDGGLVTNSSGVVGGIATISGTDAGGNASTWINNDYFAVGDGGAGTLNILDGGKVIVNTDAILGQSFHGNALVSGPGSSWENTGRLTIDNGSLRIEDGSSVSNTLGIVGDSDTGDAVVTGPGSNWLNTGQLTIGSFATGTMRVENGAAVISNQGYVGASVGSDGSVTVTGNGSSWQVTDFNLTLGNFGVGSMTIDDGGRVFAKTGVWLGVSATDAIGTLNINGTPGARGVLETSGFRGGMGTADLTLDGGIVRAIDDNAVFFSNYGTQQVQLGAGGGIIDTDGHDIGIAPVITGVGRLTKDGLGTLTLTGENIYGGGTTITDGTLQLGDGGTTGSILGDVTDDGILAFNRSDVVTFGGTISGTGGVYQIGTGQTILTADSSSLTGVSQVQNGILSVNGILGGAMEVRGGRLQGIGEVGDTTNFVGGVIAPGNSIGTLTVSGNYIGNGGTLEIETVLGDDSSTTDKLVVTGNTSGSTDVHVINVGGAGAQTSEGIKIVDVVGTSAGSFTLLGSYTFEGDPAVVAGAYAYRLYQGGVSTPADGDWYLRSVLLNSDAPDTPLYQPGAPIYEAYVGVLQSFNELDTLQQRLGNRSWSDGSVTADAQPNADTAGRGIWGRILGRHTSIDPRDSTTRANYDADIWQLQVGADGQLYSGDLGDLIGGFSVRYGTISADVSSSSGGGSINSTGYGVGGSMTWYGKTGFYLDAQANATWYDSDLSSSTAGTSLISGNDGFGYAFGLEAGQQMALDTNWSVTPQAQLTYSAIDYDDFTDAFGSTVSLTEAHNLRGRLGISVDYEDNWIDGTGQTSRLHGYGIANLYYDFQSNSDVRLSGVKLASEQDPLWGGLGLGGTYNWSNNKYALYGEATVDTSLNNFGDSYTLTGRIGLNVKF</sequence>
<dbReference type="InterPro" id="IPR005546">
    <property type="entry name" value="Autotransporte_beta"/>
</dbReference>
<dbReference type="Gene3D" id="2.160.20.20">
    <property type="match status" value="1"/>
</dbReference>
<dbReference type="PROSITE" id="PS51257">
    <property type="entry name" value="PROKAR_LIPOPROTEIN"/>
    <property type="match status" value="1"/>
</dbReference>
<dbReference type="Pfam" id="PF12951">
    <property type="entry name" value="PATR"/>
    <property type="match status" value="2"/>
</dbReference>
<dbReference type="SUPFAM" id="SSF51126">
    <property type="entry name" value="Pectin lyase-like"/>
    <property type="match status" value="1"/>
</dbReference>
<dbReference type="Gene3D" id="2.40.128.130">
    <property type="entry name" value="Autotransporter beta-domain"/>
    <property type="match status" value="1"/>
</dbReference>
<evidence type="ECO:0000313" key="4">
    <source>
        <dbReference type="Proteomes" id="UP001496627"/>
    </source>
</evidence>
<organism evidence="3 4">
    <name type="scientific">Neorhizobium phenanthreniclasticum</name>
    <dbReference type="NCBI Taxonomy" id="3157917"/>
    <lineage>
        <taxon>Bacteria</taxon>
        <taxon>Pseudomonadati</taxon>
        <taxon>Pseudomonadota</taxon>
        <taxon>Alphaproteobacteria</taxon>
        <taxon>Hyphomicrobiales</taxon>
        <taxon>Rhizobiaceae</taxon>
        <taxon>Rhizobium/Agrobacterium group</taxon>
        <taxon>Neorhizobium</taxon>
    </lineage>
</organism>
<dbReference type="InterPro" id="IPR011050">
    <property type="entry name" value="Pectin_lyase_fold/virulence"/>
</dbReference>
<dbReference type="PANTHER" id="PTHR35037:SF3">
    <property type="entry name" value="C-TERMINAL REGION OF AIDA-LIKE PROTEIN"/>
    <property type="match status" value="1"/>
</dbReference>
<proteinExistence type="predicted"/>
<gene>
    <name evidence="3" type="ORF">ABK249_29595</name>
</gene>
<dbReference type="InterPro" id="IPR036709">
    <property type="entry name" value="Autotransporte_beta_dom_sf"/>
</dbReference>
<dbReference type="Pfam" id="PF03797">
    <property type="entry name" value="Autotransporter"/>
    <property type="match status" value="1"/>
</dbReference>
<dbReference type="NCBIfam" id="TIGR01414">
    <property type="entry name" value="autotrans_barl"/>
    <property type="match status" value="1"/>
</dbReference>
<evidence type="ECO:0000313" key="3">
    <source>
        <dbReference type="EMBL" id="MEQ1409066.1"/>
    </source>
</evidence>
<dbReference type="InterPro" id="IPR013425">
    <property type="entry name" value="Autotrns_rpt"/>
</dbReference>
<dbReference type="NCBIfam" id="TIGR04393">
    <property type="entry name" value="rpt_T5SS_PEPC"/>
    <property type="match status" value="4"/>
</dbReference>
<dbReference type="CDD" id="cd01344">
    <property type="entry name" value="PL2_Passenger_AT"/>
    <property type="match status" value="1"/>
</dbReference>
<keyword evidence="4" id="KW-1185">Reference proteome</keyword>
<dbReference type="Proteomes" id="UP001496627">
    <property type="component" value="Unassembled WGS sequence"/>
</dbReference>
<dbReference type="EMBL" id="JBEAAL010000034">
    <property type="protein sequence ID" value="MEQ1409066.1"/>
    <property type="molecule type" value="Genomic_DNA"/>
</dbReference>
<dbReference type="SMART" id="SM00869">
    <property type="entry name" value="Autotransporter"/>
    <property type="match status" value="1"/>
</dbReference>
<accession>A0ABV0MAY2</accession>
<dbReference type="PROSITE" id="PS51208">
    <property type="entry name" value="AUTOTRANSPORTER"/>
    <property type="match status" value="1"/>
</dbReference>
<dbReference type="NCBIfam" id="TIGR02601">
    <property type="entry name" value="autotrns_rpt"/>
    <property type="match status" value="1"/>
</dbReference>
<dbReference type="Pfam" id="PF18883">
    <property type="entry name" value="AC_1"/>
    <property type="match status" value="1"/>
</dbReference>
<reference evidence="3 4" key="1">
    <citation type="submission" date="2024-05" db="EMBL/GenBank/DDBJ databases">
        <title>Neorhizobium sp. Rsf11, a plant growth promoting and heavy metal resistant PAH-degrader.</title>
        <authorList>
            <person name="Golubev S.N."/>
            <person name="Muratova A.Y."/>
            <person name="Markelova M.I."/>
        </authorList>
    </citation>
    <scope>NUCLEOTIDE SEQUENCE [LARGE SCALE GENOMIC DNA]</scope>
    <source>
        <strain evidence="3 4">Rsf11</strain>
    </source>
</reference>
<dbReference type="RefSeq" id="WP_227705580.1">
    <property type="nucleotide sequence ID" value="NZ_JBEAAL010000034.1"/>
</dbReference>
<comment type="caution">
    <text evidence="3">The sequence shown here is derived from an EMBL/GenBank/DDBJ whole genome shotgun (WGS) entry which is preliminary data.</text>
</comment>
<dbReference type="InterPro" id="IPR030895">
    <property type="entry name" value="T5SS_PEPC_rpt"/>
</dbReference>
<keyword evidence="1" id="KW-0732">Signal</keyword>
<protein>
    <submittedName>
        <fullName evidence="3">Autotransporter outer membrane beta-barrel domain-containing protein</fullName>
    </submittedName>
</protein>
<name>A0ABV0MAY2_9HYPH</name>
<evidence type="ECO:0000259" key="2">
    <source>
        <dbReference type="PROSITE" id="PS51208"/>
    </source>
</evidence>
<feature type="domain" description="Autotransporter" evidence="2">
    <location>
        <begin position="765"/>
        <end position="1047"/>
    </location>
</feature>
<dbReference type="InterPro" id="IPR012332">
    <property type="entry name" value="Autotransporter_pectin_lyase_C"/>
</dbReference>
<dbReference type="SUPFAM" id="SSF103515">
    <property type="entry name" value="Autotransporter"/>
    <property type="match status" value="1"/>
</dbReference>
<evidence type="ECO:0000256" key="1">
    <source>
        <dbReference type="ARBA" id="ARBA00022729"/>
    </source>
</evidence>
<dbReference type="PANTHER" id="PTHR35037">
    <property type="entry name" value="C-TERMINAL REGION OF AIDA-LIKE PROTEIN"/>
    <property type="match status" value="1"/>
</dbReference>
<dbReference type="InterPro" id="IPR006315">
    <property type="entry name" value="OM_autotransptr_brl_dom"/>
</dbReference>